<reference evidence="3 4" key="1">
    <citation type="submission" date="2021-10" db="EMBL/GenBank/DDBJ databases">
        <title>Anaerobic single-cell dispensing facilitates the cultivation of human gut bacteria.</title>
        <authorList>
            <person name="Afrizal A."/>
        </authorList>
    </citation>
    <scope>NUCLEOTIDE SEQUENCE [LARGE SCALE GENOMIC DNA]</scope>
    <source>
        <strain evidence="3 4">CLA-AA-H232</strain>
    </source>
</reference>
<dbReference type="Pfam" id="PF00575">
    <property type="entry name" value="S1"/>
    <property type="match status" value="1"/>
</dbReference>
<evidence type="ECO:0000313" key="3">
    <source>
        <dbReference type="EMBL" id="MCC2210337.1"/>
    </source>
</evidence>
<dbReference type="GO" id="GO:0003735">
    <property type="term" value="F:structural constituent of ribosome"/>
    <property type="evidence" value="ECO:0007669"/>
    <property type="project" value="TreeGrafter"/>
</dbReference>
<dbReference type="GO" id="GO:0006412">
    <property type="term" value="P:translation"/>
    <property type="evidence" value="ECO:0007669"/>
    <property type="project" value="TreeGrafter"/>
</dbReference>
<dbReference type="SMART" id="SM00316">
    <property type="entry name" value="S1"/>
    <property type="match status" value="1"/>
</dbReference>
<gene>
    <name evidence="3" type="ORF">LKE05_05970</name>
</gene>
<dbReference type="GO" id="GO:0005737">
    <property type="term" value="C:cytoplasm"/>
    <property type="evidence" value="ECO:0007669"/>
    <property type="project" value="UniProtKB-ARBA"/>
</dbReference>
<evidence type="ECO:0000256" key="1">
    <source>
        <dbReference type="SAM" id="MobiDB-lite"/>
    </source>
</evidence>
<dbReference type="InterPro" id="IPR012340">
    <property type="entry name" value="NA-bd_OB-fold"/>
</dbReference>
<dbReference type="GO" id="GO:0003729">
    <property type="term" value="F:mRNA binding"/>
    <property type="evidence" value="ECO:0007669"/>
    <property type="project" value="UniProtKB-ARBA"/>
</dbReference>
<dbReference type="RefSeq" id="WP_022230732.1">
    <property type="nucleotide sequence ID" value="NZ_JAJEQM010000006.1"/>
</dbReference>
<feature type="domain" description="S1 motif" evidence="2">
    <location>
        <begin position="5"/>
        <end position="73"/>
    </location>
</feature>
<name>A0AAE3J993_9FIRM</name>
<dbReference type="AlphaFoldDB" id="A0AAE3J993"/>
<evidence type="ECO:0000313" key="4">
    <source>
        <dbReference type="Proteomes" id="UP001198242"/>
    </source>
</evidence>
<dbReference type="Proteomes" id="UP001198242">
    <property type="component" value="Unassembled WGS sequence"/>
</dbReference>
<dbReference type="PROSITE" id="PS50126">
    <property type="entry name" value="S1"/>
    <property type="match status" value="1"/>
</dbReference>
<dbReference type="Gene3D" id="2.40.50.140">
    <property type="entry name" value="Nucleic acid-binding proteins"/>
    <property type="match status" value="1"/>
</dbReference>
<dbReference type="SUPFAM" id="SSF50249">
    <property type="entry name" value="Nucleic acid-binding proteins"/>
    <property type="match status" value="1"/>
</dbReference>
<feature type="compositionally biased region" description="Low complexity" evidence="1">
    <location>
        <begin position="98"/>
        <end position="108"/>
    </location>
</feature>
<proteinExistence type="predicted"/>
<dbReference type="PANTHER" id="PTHR10724">
    <property type="entry name" value="30S RIBOSOMAL PROTEIN S1"/>
    <property type="match status" value="1"/>
</dbReference>
<feature type="compositionally biased region" description="Basic and acidic residues" evidence="1">
    <location>
        <begin position="74"/>
        <end position="91"/>
    </location>
</feature>
<feature type="region of interest" description="Disordered" evidence="1">
    <location>
        <begin position="70"/>
        <end position="148"/>
    </location>
</feature>
<keyword evidence="4" id="KW-1185">Reference proteome</keyword>
<evidence type="ECO:0000259" key="2">
    <source>
        <dbReference type="PROSITE" id="PS50126"/>
    </source>
</evidence>
<dbReference type="FunFam" id="2.40.50.140:FF:000051">
    <property type="entry name" value="RNA-binding transcriptional accessory protein"/>
    <property type="match status" value="1"/>
</dbReference>
<sequence>MVSVGSILEGKVVSVMPFGAFVDIGNKQSGLVHISELSSRYVKDINDCVKKGDTVKVKVIKIDESGKISLSMKQAEEKKERAPRHRQENKGPIRPADIDWSASSSDSLSFEDKLSKFKQDSDEKMQTLRRNNDSKRSGGYSRKNTHSF</sequence>
<dbReference type="PANTHER" id="PTHR10724:SF10">
    <property type="entry name" value="S1 RNA-BINDING DOMAIN-CONTAINING PROTEIN 1"/>
    <property type="match status" value="1"/>
</dbReference>
<dbReference type="CDD" id="cd05692">
    <property type="entry name" value="S1_RPS1_repeat_hs4"/>
    <property type="match status" value="1"/>
</dbReference>
<dbReference type="InterPro" id="IPR050437">
    <property type="entry name" value="Ribos_protein_bS1-like"/>
</dbReference>
<organism evidence="3 4">
    <name type="scientific">Hominilimicola fabiformis</name>
    <dbReference type="NCBI Taxonomy" id="2885356"/>
    <lineage>
        <taxon>Bacteria</taxon>
        <taxon>Bacillati</taxon>
        <taxon>Bacillota</taxon>
        <taxon>Clostridia</taxon>
        <taxon>Eubacteriales</taxon>
        <taxon>Oscillospiraceae</taxon>
        <taxon>Hominilimicola</taxon>
    </lineage>
</organism>
<dbReference type="InterPro" id="IPR003029">
    <property type="entry name" value="S1_domain"/>
</dbReference>
<dbReference type="EMBL" id="JAJEQM010000006">
    <property type="protein sequence ID" value="MCC2210337.1"/>
    <property type="molecule type" value="Genomic_DNA"/>
</dbReference>
<comment type="caution">
    <text evidence="3">The sequence shown here is derived from an EMBL/GenBank/DDBJ whole genome shotgun (WGS) entry which is preliminary data.</text>
</comment>
<accession>A0AAE3J993</accession>
<feature type="compositionally biased region" description="Basic and acidic residues" evidence="1">
    <location>
        <begin position="110"/>
        <end position="136"/>
    </location>
</feature>
<protein>
    <submittedName>
        <fullName evidence="3">S1 RNA-binding domain-containing protein</fullName>
    </submittedName>
</protein>